<dbReference type="InterPro" id="IPR001179">
    <property type="entry name" value="PPIase_FKBP_dom"/>
</dbReference>
<evidence type="ECO:0000259" key="8">
    <source>
        <dbReference type="PROSITE" id="PS50059"/>
    </source>
</evidence>
<dbReference type="SUPFAM" id="SSF54534">
    <property type="entry name" value="FKBP-like"/>
    <property type="match status" value="1"/>
</dbReference>
<evidence type="ECO:0000256" key="2">
    <source>
        <dbReference type="ARBA" id="ARBA00013194"/>
    </source>
</evidence>
<gene>
    <name evidence="9" type="ORF">B0J12DRAFT_44061</name>
</gene>
<evidence type="ECO:0000256" key="6">
    <source>
        <dbReference type="PROSITE-ProRule" id="PRU00277"/>
    </source>
</evidence>
<dbReference type="InterPro" id="IPR046357">
    <property type="entry name" value="PPIase_dom_sf"/>
</dbReference>
<dbReference type="Proteomes" id="UP000774617">
    <property type="component" value="Unassembled WGS sequence"/>
</dbReference>
<comment type="catalytic activity">
    <reaction evidence="1 6">
        <text>[protein]-peptidylproline (omega=180) = [protein]-peptidylproline (omega=0)</text>
        <dbReference type="Rhea" id="RHEA:16237"/>
        <dbReference type="Rhea" id="RHEA-COMP:10747"/>
        <dbReference type="Rhea" id="RHEA-COMP:10748"/>
        <dbReference type="ChEBI" id="CHEBI:83833"/>
        <dbReference type="ChEBI" id="CHEBI:83834"/>
        <dbReference type="EC" id="5.2.1.8"/>
    </reaction>
</comment>
<feature type="domain" description="PPIase FKBP-type" evidence="8">
    <location>
        <begin position="20"/>
        <end position="120"/>
    </location>
</feature>
<dbReference type="Gene3D" id="3.10.50.40">
    <property type="match status" value="1"/>
</dbReference>
<dbReference type="EMBL" id="JAGTJR010000010">
    <property type="protein sequence ID" value="KAH7053072.1"/>
    <property type="molecule type" value="Genomic_DNA"/>
</dbReference>
<accession>A0ABQ8GE16</accession>
<dbReference type="InterPro" id="IPR050689">
    <property type="entry name" value="FKBP-type_PPIase"/>
</dbReference>
<dbReference type="Pfam" id="PF00254">
    <property type="entry name" value="FKBP_C"/>
    <property type="match status" value="1"/>
</dbReference>
<dbReference type="PROSITE" id="PS50059">
    <property type="entry name" value="FKBP_PPIASE"/>
    <property type="match status" value="1"/>
</dbReference>
<evidence type="ECO:0000256" key="4">
    <source>
        <dbReference type="ARBA" id="ARBA00023235"/>
    </source>
</evidence>
<dbReference type="PANTHER" id="PTHR10516:SF447">
    <property type="entry name" value="FK506-BINDING PROTEIN 1B"/>
    <property type="match status" value="1"/>
</dbReference>
<organism evidence="9 10">
    <name type="scientific">Macrophomina phaseolina</name>
    <dbReference type="NCBI Taxonomy" id="35725"/>
    <lineage>
        <taxon>Eukaryota</taxon>
        <taxon>Fungi</taxon>
        <taxon>Dikarya</taxon>
        <taxon>Ascomycota</taxon>
        <taxon>Pezizomycotina</taxon>
        <taxon>Dothideomycetes</taxon>
        <taxon>Dothideomycetes incertae sedis</taxon>
        <taxon>Botryosphaeriales</taxon>
        <taxon>Botryosphaeriaceae</taxon>
        <taxon>Macrophomina</taxon>
    </lineage>
</organism>
<reference evidence="9 10" key="1">
    <citation type="journal article" date="2021" name="Nat. Commun.">
        <title>Genetic determinants of endophytism in the Arabidopsis root mycobiome.</title>
        <authorList>
            <person name="Mesny F."/>
            <person name="Miyauchi S."/>
            <person name="Thiergart T."/>
            <person name="Pickel B."/>
            <person name="Atanasova L."/>
            <person name="Karlsson M."/>
            <person name="Huettel B."/>
            <person name="Barry K.W."/>
            <person name="Haridas S."/>
            <person name="Chen C."/>
            <person name="Bauer D."/>
            <person name="Andreopoulos W."/>
            <person name="Pangilinan J."/>
            <person name="LaButti K."/>
            <person name="Riley R."/>
            <person name="Lipzen A."/>
            <person name="Clum A."/>
            <person name="Drula E."/>
            <person name="Henrissat B."/>
            <person name="Kohler A."/>
            <person name="Grigoriev I.V."/>
            <person name="Martin F.M."/>
            <person name="Hacquard S."/>
        </authorList>
    </citation>
    <scope>NUCLEOTIDE SEQUENCE [LARGE SCALE GENOMIC DNA]</scope>
    <source>
        <strain evidence="9 10">MPI-SDFR-AT-0080</strain>
    </source>
</reference>
<protein>
    <recommendedName>
        <fullName evidence="2 6">peptidylprolyl isomerase</fullName>
        <ecNumber evidence="2 6">5.2.1.8</ecNumber>
    </recommendedName>
</protein>
<evidence type="ECO:0000256" key="7">
    <source>
        <dbReference type="SAM" id="MobiDB-lite"/>
    </source>
</evidence>
<evidence type="ECO:0000256" key="1">
    <source>
        <dbReference type="ARBA" id="ARBA00000971"/>
    </source>
</evidence>
<evidence type="ECO:0000256" key="5">
    <source>
        <dbReference type="ARBA" id="ARBA00038106"/>
    </source>
</evidence>
<name>A0ABQ8GE16_9PEZI</name>
<comment type="caution">
    <text evidence="9">The sequence shown here is derived from an EMBL/GenBank/DDBJ whole genome shotgun (WGS) entry which is preliminary data.</text>
</comment>
<dbReference type="EC" id="5.2.1.8" evidence="2 6"/>
<feature type="compositionally biased region" description="Polar residues" evidence="7">
    <location>
        <begin position="1"/>
        <end position="10"/>
    </location>
</feature>
<evidence type="ECO:0000313" key="10">
    <source>
        <dbReference type="Proteomes" id="UP000774617"/>
    </source>
</evidence>
<feature type="region of interest" description="Disordered" evidence="7">
    <location>
        <begin position="1"/>
        <end position="21"/>
    </location>
</feature>
<keyword evidence="3 6" id="KW-0697">Rotamase</keyword>
<dbReference type="PANTHER" id="PTHR10516">
    <property type="entry name" value="PEPTIDYL-PROLYL CIS-TRANS ISOMERASE"/>
    <property type="match status" value="1"/>
</dbReference>
<sequence>MAVTKQTLSPGNGVDRPRSGDDVTIEYTGYLFDANAPETKGKKFDSSIGRGDFNVKIGVGRVIKGWDDGIIGAGGQEGMSLGEKATLTISSDYGYGANGFPGHIPPNADLVFDVELKAINGKRA</sequence>
<keyword evidence="10" id="KW-1185">Reference proteome</keyword>
<evidence type="ECO:0000256" key="3">
    <source>
        <dbReference type="ARBA" id="ARBA00023110"/>
    </source>
</evidence>
<comment type="similarity">
    <text evidence="5">Belongs to the FKBP-type PPIase family. FKBP1 subfamily.</text>
</comment>
<keyword evidence="4 6" id="KW-0413">Isomerase</keyword>
<evidence type="ECO:0000313" key="9">
    <source>
        <dbReference type="EMBL" id="KAH7053072.1"/>
    </source>
</evidence>
<proteinExistence type="inferred from homology"/>